<dbReference type="AlphaFoldDB" id="A0A195DWT7"/>
<dbReference type="EMBL" id="KQ980199">
    <property type="protein sequence ID" value="KYN17296.1"/>
    <property type="molecule type" value="Genomic_DNA"/>
</dbReference>
<dbReference type="InterPro" id="IPR035901">
    <property type="entry name" value="GIY-YIG_endonuc_sf"/>
</dbReference>
<dbReference type="CDD" id="cd10442">
    <property type="entry name" value="GIY-YIG_PLEs"/>
    <property type="match status" value="1"/>
</dbReference>
<dbReference type="Proteomes" id="UP000078492">
    <property type="component" value="Unassembled WGS sequence"/>
</dbReference>
<evidence type="ECO:0000313" key="1">
    <source>
        <dbReference type="EMBL" id="KYN17296.1"/>
    </source>
</evidence>
<reference evidence="1 2" key="1">
    <citation type="submission" date="2015-09" db="EMBL/GenBank/DDBJ databases">
        <title>Trachymyrmex cornetzi WGS genome.</title>
        <authorList>
            <person name="Nygaard S."/>
            <person name="Hu H."/>
            <person name="Boomsma J."/>
            <person name="Zhang G."/>
        </authorList>
    </citation>
    <scope>NUCLEOTIDE SEQUENCE [LARGE SCALE GENOMIC DNA]</scope>
    <source>
        <strain evidence="1">Tcor2-1</strain>
        <tissue evidence="1">Whole body</tissue>
    </source>
</reference>
<evidence type="ECO:0008006" key="3">
    <source>
        <dbReference type="Google" id="ProtNLM"/>
    </source>
</evidence>
<proteinExistence type="predicted"/>
<sequence length="389" mass="46470">MFNLGKKLLNLEIYDLHRRIECFEKQLRFLERSLSNLIPIYILRDIHDYFSISFDNCHRRSFYLHKKKFLNLLRERQIKSVKNIPPISYYCYNQFNSFKYETNQKHTDNINLITHVNLNPADFKHNNIDPIHILNDKWFLNLSEIDIPTEVSCLLQLGTNFGLPVDKKDYINKIEKTLQDKNIYQITEYNPINKIEKQLNGYLKNWLDKDLITRKGYLALLSSDSNLPRIYELSKIHKENTPYKIIVSSLNLNPIIYQRYVDDIIMTAPREHIDNILMVFNSFHKKNLVYKISCNKCDASYVRQTSKQLKTKVSEHKNDINRSKLTNSVLSEHKRCHNYNFNWNKVEILDNERNYNKRLIFEMINIKQQKNGINLNTDTELLVLVTIIF</sequence>
<accession>A0A195DWT7</accession>
<protein>
    <recommendedName>
        <fullName evidence="3">Reverse transcriptase domain-containing protein</fullName>
    </recommendedName>
</protein>
<keyword evidence="2" id="KW-1185">Reference proteome</keyword>
<dbReference type="Gene3D" id="3.40.1440.10">
    <property type="entry name" value="GIY-YIG endonuclease"/>
    <property type="match status" value="1"/>
</dbReference>
<name>A0A195DWT7_9HYME</name>
<evidence type="ECO:0000313" key="2">
    <source>
        <dbReference type="Proteomes" id="UP000078492"/>
    </source>
</evidence>
<organism evidence="1 2">
    <name type="scientific">Trachymyrmex cornetzi</name>
    <dbReference type="NCBI Taxonomy" id="471704"/>
    <lineage>
        <taxon>Eukaryota</taxon>
        <taxon>Metazoa</taxon>
        <taxon>Ecdysozoa</taxon>
        <taxon>Arthropoda</taxon>
        <taxon>Hexapoda</taxon>
        <taxon>Insecta</taxon>
        <taxon>Pterygota</taxon>
        <taxon>Neoptera</taxon>
        <taxon>Endopterygota</taxon>
        <taxon>Hymenoptera</taxon>
        <taxon>Apocrita</taxon>
        <taxon>Aculeata</taxon>
        <taxon>Formicoidea</taxon>
        <taxon>Formicidae</taxon>
        <taxon>Myrmicinae</taxon>
        <taxon>Trachymyrmex</taxon>
    </lineage>
</organism>
<gene>
    <name evidence="1" type="ORF">ALC57_10422</name>
</gene>